<dbReference type="EMBL" id="AJWJ01000098">
    <property type="protein sequence ID" value="KAF2075474.1"/>
    <property type="molecule type" value="Genomic_DNA"/>
</dbReference>
<accession>A0A8J4Q017</accession>
<evidence type="ECO:0000313" key="2">
    <source>
        <dbReference type="EMBL" id="KAF2075474.1"/>
    </source>
</evidence>
<evidence type="ECO:0000313" key="3">
    <source>
        <dbReference type="Proteomes" id="UP000695562"/>
    </source>
</evidence>
<reference evidence="2" key="1">
    <citation type="submission" date="2020-01" db="EMBL/GenBank/DDBJ databases">
        <title>Development of genomics and gene disruption for Polysphondylium violaceum indicates a role for the polyketide synthase stlB in stalk morphogenesis.</title>
        <authorList>
            <person name="Narita B."/>
            <person name="Kawabe Y."/>
            <person name="Kin K."/>
            <person name="Saito T."/>
            <person name="Gibbs R."/>
            <person name="Kuspa A."/>
            <person name="Muzny D."/>
            <person name="Queller D."/>
            <person name="Richards S."/>
            <person name="Strassman J."/>
            <person name="Sucgang R."/>
            <person name="Worley K."/>
            <person name="Schaap P."/>
        </authorList>
    </citation>
    <scope>NUCLEOTIDE SEQUENCE</scope>
    <source>
        <strain evidence="2">QSvi11</strain>
    </source>
</reference>
<feature type="region of interest" description="Disordered" evidence="1">
    <location>
        <begin position="83"/>
        <end position="104"/>
    </location>
</feature>
<gene>
    <name evidence="2" type="ORF">CYY_003210</name>
</gene>
<dbReference type="AlphaFoldDB" id="A0A8J4Q017"/>
<feature type="compositionally biased region" description="Low complexity" evidence="1">
    <location>
        <begin position="83"/>
        <end position="98"/>
    </location>
</feature>
<evidence type="ECO:0000256" key="1">
    <source>
        <dbReference type="SAM" id="MobiDB-lite"/>
    </source>
</evidence>
<comment type="caution">
    <text evidence="2">The sequence shown here is derived from an EMBL/GenBank/DDBJ whole genome shotgun (WGS) entry which is preliminary data.</text>
</comment>
<dbReference type="Proteomes" id="UP000695562">
    <property type="component" value="Unassembled WGS sequence"/>
</dbReference>
<proteinExistence type="predicted"/>
<sequence length="746" mass="88028">MKDSFLSAFRNVYIRNKIYQFLNERRSSYYTFNRGYIPFHYDTCNLEQIVSLGVRDINFFIDKLTRFKEIRKRIDPIIDSSIMNNDDNNTDDSNNNSSTKQHSRKYSPCYKDWIDFPSDTIVFNNNMFDRVDHQVRDQILRDFLELFQLDDSHLDTIKSLLNSIGITSERIQIIQQSRCFKKNTYTFSFSSLNQHIDEQSLLNLFQQGLIQLKYDQSLLESTLFRKYKDLIVNHYKEWSSKDFIVLLFQSRPPLDLELLVWVLKQSMFNYDICQFKEGYGEIYGLKIKLSTFDKLSLTCINTEILKYILQYRKQIFENYSGRITMSRDMLQVLLDHYQGKHITTAMVICTRDKEQDQIVIDRLKYIGFKFERTIGVIEKFRQDPTSFIRTTLLSDESNIELLRDQKAVDKLYSLVEPSLVVYLLFINNIIDWTLYFNRLDEEERDKYHRLVFMHSIKQYDHQLVVQSFESITNKSTKIACLKDNLLNAYIRLALADNSTCRGEKSRSISIVQYLRTQYEALGRPSVQISPSECRFWILFQDRVSFGNLNMERYNSSIYSFTELCAQGNLTSLEILLEQLGVKDFYNIGKRINDIIINLLTQHRTRLKIKIVLFLFHRFAGYLKSDIINKLVGCAELLNSHALYDILLHRTRVRLFPQSTTVSQERLIDIAKRLSKSEKFNHSDYHRKYPITFVPIPVPQPATPRASTLFSDPPPPTAIQYKSYKISAQAEYYYRLGTGTNKILFPS</sequence>
<protein>
    <submittedName>
        <fullName evidence="2">Uncharacterized protein</fullName>
    </submittedName>
</protein>
<organism evidence="2 3">
    <name type="scientific">Polysphondylium violaceum</name>
    <dbReference type="NCBI Taxonomy" id="133409"/>
    <lineage>
        <taxon>Eukaryota</taxon>
        <taxon>Amoebozoa</taxon>
        <taxon>Evosea</taxon>
        <taxon>Eumycetozoa</taxon>
        <taxon>Dictyostelia</taxon>
        <taxon>Dictyosteliales</taxon>
        <taxon>Dictyosteliaceae</taxon>
        <taxon>Polysphondylium</taxon>
    </lineage>
</organism>
<keyword evidence="3" id="KW-1185">Reference proteome</keyword>
<name>A0A8J4Q017_9MYCE</name>